<evidence type="ECO:0000256" key="1">
    <source>
        <dbReference type="SAM" id="MobiDB-lite"/>
    </source>
</evidence>
<dbReference type="EMBL" id="LK052889">
    <property type="protein sequence ID" value="CDR39984.1"/>
    <property type="molecule type" value="Genomic_DNA"/>
</dbReference>
<feature type="compositionally biased region" description="Acidic residues" evidence="1">
    <location>
        <begin position="1"/>
        <end position="11"/>
    </location>
</feature>
<dbReference type="Pfam" id="PF08613">
    <property type="entry name" value="Cyclin"/>
    <property type="match status" value="1"/>
</dbReference>
<gene>
    <name evidence="2" type="ORF">CYFA0S_04e01200g</name>
</gene>
<dbReference type="GO" id="GO:0016538">
    <property type="term" value="F:cyclin-dependent protein serine/threonine kinase regulator activity"/>
    <property type="evidence" value="ECO:0007669"/>
    <property type="project" value="TreeGrafter"/>
</dbReference>
<dbReference type="GO" id="GO:0005634">
    <property type="term" value="C:nucleus"/>
    <property type="evidence" value="ECO:0007669"/>
    <property type="project" value="TreeGrafter"/>
</dbReference>
<dbReference type="CDD" id="cd20558">
    <property type="entry name" value="CYCLIN_ScPCL7-like"/>
    <property type="match status" value="1"/>
</dbReference>
<dbReference type="SUPFAM" id="SSF47954">
    <property type="entry name" value="Cyclin-like"/>
    <property type="match status" value="1"/>
</dbReference>
<dbReference type="GO" id="GO:0000307">
    <property type="term" value="C:cyclin-dependent protein kinase holoenzyme complex"/>
    <property type="evidence" value="ECO:0007669"/>
    <property type="project" value="TreeGrafter"/>
</dbReference>
<feature type="compositionally biased region" description="Polar residues" evidence="1">
    <location>
        <begin position="128"/>
        <end position="164"/>
    </location>
</feature>
<sequence>MHIRNDDDDLSMTDLPIRTRSTETFTDTPPSHQSSNSPPLLVPLSNVDLDGFFNSSEPHDVAKMESLTALSLLNYLITRLMQTEIPGEPMSLNSSEASETGGSNNGVDEDDGDCDDDSPLSPKKRRWSNVNQCLEMGKTNNDADSNTEQDSNQSSGKSTSPSRDLQNKHLIKRFRLNNDPDLSVSDYLNRINKYCQLSTSVYLGSAYYIHMLVVKWQIFQLTNLNAHRLIIAALRLACKTLEDITHRQQFFAQMGGIRPKDLQSLEISFLFLIKFNCQVDVQTLEETVKNIKVLYDSSKNAATN</sequence>
<evidence type="ECO:0000313" key="2">
    <source>
        <dbReference type="EMBL" id="CDR39984.1"/>
    </source>
</evidence>
<proteinExistence type="predicted"/>
<dbReference type="InterPro" id="IPR036915">
    <property type="entry name" value="Cyclin-like_sf"/>
</dbReference>
<dbReference type="PhylomeDB" id="A0A061AS72"/>
<name>A0A061AS72_CYBFA</name>
<dbReference type="InterPro" id="IPR013922">
    <property type="entry name" value="Cyclin_PHO80-like"/>
</dbReference>
<feature type="region of interest" description="Disordered" evidence="1">
    <location>
        <begin position="87"/>
        <end position="164"/>
    </location>
</feature>
<organism evidence="2">
    <name type="scientific">Cyberlindnera fabianii</name>
    <name type="common">Yeast</name>
    <name type="synonym">Hansenula fabianii</name>
    <dbReference type="NCBI Taxonomy" id="36022"/>
    <lineage>
        <taxon>Eukaryota</taxon>
        <taxon>Fungi</taxon>
        <taxon>Dikarya</taxon>
        <taxon>Ascomycota</taxon>
        <taxon>Saccharomycotina</taxon>
        <taxon>Saccharomycetes</taxon>
        <taxon>Phaffomycetales</taxon>
        <taxon>Phaffomycetaceae</taxon>
        <taxon>Cyberlindnera</taxon>
    </lineage>
</organism>
<dbReference type="GO" id="GO:0019901">
    <property type="term" value="F:protein kinase binding"/>
    <property type="evidence" value="ECO:0007669"/>
    <property type="project" value="InterPro"/>
</dbReference>
<dbReference type="AlphaFoldDB" id="A0A061AS72"/>
<dbReference type="PANTHER" id="PTHR15615:SF32">
    <property type="entry name" value="PROTEIN KINASE COMPLEX COMPONENT, PUTATIVE (AFU_ORTHOLOGUE AFUA_2G07660)-RELATED"/>
    <property type="match status" value="1"/>
</dbReference>
<feature type="compositionally biased region" description="Polar residues" evidence="1">
    <location>
        <begin position="22"/>
        <end position="33"/>
    </location>
</feature>
<feature type="compositionally biased region" description="Polar residues" evidence="1">
    <location>
        <begin position="91"/>
        <end position="106"/>
    </location>
</feature>
<dbReference type="OrthoDB" id="3980263at2759"/>
<accession>A0A061AS72</accession>
<protein>
    <submittedName>
        <fullName evidence="2">CYFA0S04e01200g1_1</fullName>
    </submittedName>
</protein>
<feature type="region of interest" description="Disordered" evidence="1">
    <location>
        <begin position="1"/>
        <end position="42"/>
    </location>
</feature>
<feature type="compositionally biased region" description="Acidic residues" evidence="1">
    <location>
        <begin position="107"/>
        <end position="118"/>
    </location>
</feature>
<reference evidence="2" key="1">
    <citation type="journal article" date="2014" name="Genome Announc.">
        <title>Genome sequence of the yeast Cyberlindnera fabianii (Hansenula fabianii).</title>
        <authorList>
            <person name="Freel K.C."/>
            <person name="Sarilar V."/>
            <person name="Neuveglise C."/>
            <person name="Devillers H."/>
            <person name="Friedrich A."/>
            <person name="Schacherer J."/>
        </authorList>
    </citation>
    <scope>NUCLEOTIDE SEQUENCE</scope>
    <source>
        <strain evidence="2">YJS4271</strain>
    </source>
</reference>
<dbReference type="VEuPathDB" id="FungiDB:BON22_2316"/>
<dbReference type="PANTHER" id="PTHR15615">
    <property type="match status" value="1"/>
</dbReference>
<dbReference type="Gene3D" id="1.10.472.10">
    <property type="entry name" value="Cyclin-like"/>
    <property type="match status" value="1"/>
</dbReference>